<name>A0AAP0B1Z1_9ASPA</name>
<evidence type="ECO:0000256" key="4">
    <source>
        <dbReference type="ARBA" id="ARBA00023125"/>
    </source>
</evidence>
<comment type="subcellular location">
    <subcellularLocation>
        <location evidence="1">Nucleus</location>
    </subcellularLocation>
</comment>
<dbReference type="Proteomes" id="UP001418222">
    <property type="component" value="Unassembled WGS sequence"/>
</dbReference>
<keyword evidence="3" id="KW-0805">Transcription regulation</keyword>
<keyword evidence="5" id="KW-0804">Transcription</keyword>
<dbReference type="SUPFAM" id="SSF47459">
    <property type="entry name" value="HLH, helix-loop-helix DNA-binding domain"/>
    <property type="match status" value="1"/>
</dbReference>
<dbReference type="PROSITE" id="PS50888">
    <property type="entry name" value="BHLH"/>
    <property type="match status" value="1"/>
</dbReference>
<dbReference type="AlphaFoldDB" id="A0AAP0B1Z1"/>
<keyword evidence="10" id="KW-1185">Reference proteome</keyword>
<dbReference type="InterPro" id="IPR045239">
    <property type="entry name" value="bHLH95_bHLH"/>
</dbReference>
<organism evidence="9 10">
    <name type="scientific">Platanthera zijinensis</name>
    <dbReference type="NCBI Taxonomy" id="2320716"/>
    <lineage>
        <taxon>Eukaryota</taxon>
        <taxon>Viridiplantae</taxon>
        <taxon>Streptophyta</taxon>
        <taxon>Embryophyta</taxon>
        <taxon>Tracheophyta</taxon>
        <taxon>Spermatophyta</taxon>
        <taxon>Magnoliopsida</taxon>
        <taxon>Liliopsida</taxon>
        <taxon>Asparagales</taxon>
        <taxon>Orchidaceae</taxon>
        <taxon>Orchidoideae</taxon>
        <taxon>Orchideae</taxon>
        <taxon>Orchidinae</taxon>
        <taxon>Platanthera</taxon>
    </lineage>
</organism>
<dbReference type="EMBL" id="JBBWWQ010000017">
    <property type="protein sequence ID" value="KAK8924014.1"/>
    <property type="molecule type" value="Genomic_DNA"/>
</dbReference>
<proteinExistence type="inferred from homology"/>
<evidence type="ECO:0000313" key="9">
    <source>
        <dbReference type="EMBL" id="KAK8924014.1"/>
    </source>
</evidence>
<dbReference type="GO" id="GO:0000978">
    <property type="term" value="F:RNA polymerase II cis-regulatory region sequence-specific DNA binding"/>
    <property type="evidence" value="ECO:0007669"/>
    <property type="project" value="TreeGrafter"/>
</dbReference>
<feature type="domain" description="BHLH" evidence="8">
    <location>
        <begin position="371"/>
        <end position="421"/>
    </location>
</feature>
<evidence type="ECO:0000256" key="7">
    <source>
        <dbReference type="SAM" id="MobiDB-lite"/>
    </source>
</evidence>
<comment type="similarity">
    <text evidence="2">Belongs to the bHLH protein family.</text>
</comment>
<dbReference type="Pfam" id="PF00010">
    <property type="entry name" value="HLH"/>
    <property type="match status" value="1"/>
</dbReference>
<dbReference type="FunFam" id="4.10.280.10:FF:000021">
    <property type="entry name" value="Transcription factor bHLH130 family"/>
    <property type="match status" value="1"/>
</dbReference>
<evidence type="ECO:0000256" key="3">
    <source>
        <dbReference type="ARBA" id="ARBA00023015"/>
    </source>
</evidence>
<dbReference type="CDD" id="cd11393">
    <property type="entry name" value="bHLH_AtbHLH_like"/>
    <property type="match status" value="1"/>
</dbReference>
<dbReference type="PANTHER" id="PTHR16223:SF177">
    <property type="entry name" value="TRANSCRIPTION FACTOR BHLH129"/>
    <property type="match status" value="1"/>
</dbReference>
<evidence type="ECO:0000256" key="2">
    <source>
        <dbReference type="ARBA" id="ARBA00005510"/>
    </source>
</evidence>
<comment type="caution">
    <text evidence="9">The sequence shown here is derived from an EMBL/GenBank/DDBJ whole genome shotgun (WGS) entry which is preliminary data.</text>
</comment>
<keyword evidence="6" id="KW-0539">Nucleus</keyword>
<reference evidence="9 10" key="1">
    <citation type="journal article" date="2022" name="Nat. Plants">
        <title>Genomes of leafy and leafless Platanthera orchids illuminate the evolution of mycoheterotrophy.</title>
        <authorList>
            <person name="Li M.H."/>
            <person name="Liu K.W."/>
            <person name="Li Z."/>
            <person name="Lu H.C."/>
            <person name="Ye Q.L."/>
            <person name="Zhang D."/>
            <person name="Wang J.Y."/>
            <person name="Li Y.F."/>
            <person name="Zhong Z.M."/>
            <person name="Liu X."/>
            <person name="Yu X."/>
            <person name="Liu D.K."/>
            <person name="Tu X.D."/>
            <person name="Liu B."/>
            <person name="Hao Y."/>
            <person name="Liao X.Y."/>
            <person name="Jiang Y.T."/>
            <person name="Sun W.H."/>
            <person name="Chen J."/>
            <person name="Chen Y.Q."/>
            <person name="Ai Y."/>
            <person name="Zhai J.W."/>
            <person name="Wu S.S."/>
            <person name="Zhou Z."/>
            <person name="Hsiao Y.Y."/>
            <person name="Wu W.L."/>
            <person name="Chen Y.Y."/>
            <person name="Lin Y.F."/>
            <person name="Hsu J.L."/>
            <person name="Li C.Y."/>
            <person name="Wang Z.W."/>
            <person name="Zhao X."/>
            <person name="Zhong W.Y."/>
            <person name="Ma X.K."/>
            <person name="Ma L."/>
            <person name="Huang J."/>
            <person name="Chen G.Z."/>
            <person name="Huang M.Z."/>
            <person name="Huang L."/>
            <person name="Peng D.H."/>
            <person name="Luo Y.B."/>
            <person name="Zou S.Q."/>
            <person name="Chen S.P."/>
            <person name="Lan S."/>
            <person name="Tsai W.C."/>
            <person name="Van de Peer Y."/>
            <person name="Liu Z.J."/>
        </authorList>
    </citation>
    <scope>NUCLEOTIDE SEQUENCE [LARGE SCALE GENOMIC DNA]</scope>
    <source>
        <strain evidence="9">Lor287</strain>
    </source>
</reference>
<evidence type="ECO:0000256" key="5">
    <source>
        <dbReference type="ARBA" id="ARBA00023163"/>
    </source>
</evidence>
<evidence type="ECO:0000256" key="6">
    <source>
        <dbReference type="ARBA" id="ARBA00023242"/>
    </source>
</evidence>
<dbReference type="InterPro" id="IPR011598">
    <property type="entry name" value="bHLH_dom"/>
</dbReference>
<dbReference type="PANTHER" id="PTHR16223">
    <property type="entry name" value="TRANSCRIPTION FACTOR BHLH83-RELATED"/>
    <property type="match status" value="1"/>
</dbReference>
<evidence type="ECO:0000313" key="10">
    <source>
        <dbReference type="Proteomes" id="UP001418222"/>
    </source>
</evidence>
<keyword evidence="4" id="KW-0238">DNA-binding</keyword>
<feature type="region of interest" description="Disordered" evidence="7">
    <location>
        <begin position="167"/>
        <end position="216"/>
    </location>
</feature>
<dbReference type="GO" id="GO:0000981">
    <property type="term" value="F:DNA-binding transcription factor activity, RNA polymerase II-specific"/>
    <property type="evidence" value="ECO:0007669"/>
    <property type="project" value="TreeGrafter"/>
</dbReference>
<dbReference type="InterPro" id="IPR036638">
    <property type="entry name" value="HLH_DNA-bd_sf"/>
</dbReference>
<gene>
    <name evidence="9" type="primary">BHLH128</name>
    <name evidence="9" type="ORF">KSP39_PZI019352</name>
</gene>
<evidence type="ECO:0000256" key="1">
    <source>
        <dbReference type="ARBA" id="ARBA00004123"/>
    </source>
</evidence>
<dbReference type="Gene3D" id="4.10.280.10">
    <property type="entry name" value="Helix-loop-helix DNA-binding domain"/>
    <property type="match status" value="1"/>
</dbReference>
<accession>A0AAP0B1Z1</accession>
<protein>
    <submittedName>
        <fullName evidence="9">Transcription factor bHLH128</fullName>
    </submittedName>
</protein>
<dbReference type="InterPro" id="IPR045843">
    <property type="entry name" value="IND-like"/>
</dbReference>
<sequence length="444" mass="47648">MSEWTIYFYPDAHRAPAGHCPPPKSRLTDFRRFVAAHCSTTLRSVLLCPLSLSLSLPLYYTRAMSQSHSTASGGGGRVSNRAPLPINAAIHHAVQPGLTRYGSAPGSLLSRVADSIIAGTGDGGFLTSIGSDGQLSRFFPRESPCLASDSSFKAAAGCVSSDELEIRRSGEGGSSPTVCLRQPFDLDDDGPARDPASGVAATAQPRTEGSPLMRQHSSPAGFFSHLMVDNGFTATSGTRNYIQSTNDGTNALAGRGLRTQLNFSRQDAVSQISEISIPEMGESSDEAVGNAGQSYMSTSYPISSWDDTNSIVFSTTNKHSRDNNGDIISTLNNIDSQYGIPGSSLDMSAVDKLLHIQQDSVAFKIRAKRGCATHPRSIAERERRTRISEKLRKLQDIVPNMDKQTSTSDMLDLAVQHIKGLQSQIQILKQGQASCTCVTNDEQS</sequence>
<dbReference type="GO" id="GO:0005634">
    <property type="term" value="C:nucleus"/>
    <property type="evidence" value="ECO:0007669"/>
    <property type="project" value="UniProtKB-SubCell"/>
</dbReference>
<evidence type="ECO:0000259" key="8">
    <source>
        <dbReference type="PROSITE" id="PS50888"/>
    </source>
</evidence>
<dbReference type="SMART" id="SM00353">
    <property type="entry name" value="HLH"/>
    <property type="match status" value="1"/>
</dbReference>
<dbReference type="GO" id="GO:0046983">
    <property type="term" value="F:protein dimerization activity"/>
    <property type="evidence" value="ECO:0007669"/>
    <property type="project" value="InterPro"/>
</dbReference>